<dbReference type="RefSeq" id="WP_376809056.1">
    <property type="nucleotide sequence ID" value="NZ_JBHTAC010000036.1"/>
</dbReference>
<evidence type="ECO:0000313" key="2">
    <source>
        <dbReference type="Proteomes" id="UP001596392"/>
    </source>
</evidence>
<dbReference type="EMBL" id="JBHTAC010000036">
    <property type="protein sequence ID" value="MFC7246202.1"/>
    <property type="molecule type" value="Genomic_DNA"/>
</dbReference>
<organism evidence="1 2">
    <name type="scientific">Catellatospora aurea</name>
    <dbReference type="NCBI Taxonomy" id="1337874"/>
    <lineage>
        <taxon>Bacteria</taxon>
        <taxon>Bacillati</taxon>
        <taxon>Actinomycetota</taxon>
        <taxon>Actinomycetes</taxon>
        <taxon>Micromonosporales</taxon>
        <taxon>Micromonosporaceae</taxon>
        <taxon>Catellatospora</taxon>
    </lineage>
</organism>
<evidence type="ECO:0000313" key="1">
    <source>
        <dbReference type="EMBL" id="MFC7246202.1"/>
    </source>
</evidence>
<sequence length="391" mass="40435">MPRPRTTPHSPYLPGSVRDFLTADAPPRACFAVQAPGGHGKSTVLRELARAHESAGAVVIDHWRDRTTPRTPGSVLLVDDAHALTADSLHELRELVTGNGCRLVAAYRPWPRPAGLAELADVLRRHRPPLVLGPYGEQQTAAHLAAVLGEAPAQTIVGFAHAQTAGVPGHVDRLARALADAPERRAADLPELPPAALAPFAADLDDAGPDVRRRLLAAASGVDLPLALAGTLLGRTADELDATHAAARAAGLLGPGGRLSPLVRHAVVAHSPTAERESIWQRLAELHLQRGAPALPVVRLLRRAGLADTRLTRALAAAADEVLADEPALAVDLLAAAAAAGGPASPARQARAGALTGDLDAALRLADRARTGPDPAPRAEAALVTAAALAH</sequence>
<dbReference type="InterPro" id="IPR027417">
    <property type="entry name" value="P-loop_NTPase"/>
</dbReference>
<keyword evidence="2" id="KW-1185">Reference proteome</keyword>
<dbReference type="SUPFAM" id="SSF52540">
    <property type="entry name" value="P-loop containing nucleoside triphosphate hydrolases"/>
    <property type="match status" value="1"/>
</dbReference>
<evidence type="ECO:0008006" key="3">
    <source>
        <dbReference type="Google" id="ProtNLM"/>
    </source>
</evidence>
<feature type="non-terminal residue" evidence="1">
    <location>
        <position position="391"/>
    </location>
</feature>
<name>A0ABW2H5E2_9ACTN</name>
<comment type="caution">
    <text evidence="1">The sequence shown here is derived from an EMBL/GenBank/DDBJ whole genome shotgun (WGS) entry which is preliminary data.</text>
</comment>
<protein>
    <recommendedName>
        <fullName evidence="3">LuxR family transcriptional regulator</fullName>
    </recommendedName>
</protein>
<reference evidence="2" key="1">
    <citation type="journal article" date="2019" name="Int. J. Syst. Evol. Microbiol.">
        <title>The Global Catalogue of Microorganisms (GCM) 10K type strain sequencing project: providing services to taxonomists for standard genome sequencing and annotation.</title>
        <authorList>
            <consortium name="The Broad Institute Genomics Platform"/>
            <consortium name="The Broad Institute Genome Sequencing Center for Infectious Disease"/>
            <person name="Wu L."/>
            <person name="Ma J."/>
        </authorList>
    </citation>
    <scope>NUCLEOTIDE SEQUENCE [LARGE SCALE GENOMIC DNA]</scope>
    <source>
        <strain evidence="2">CGMCC 1.9106</strain>
    </source>
</reference>
<gene>
    <name evidence="1" type="ORF">ACFQO7_27320</name>
</gene>
<dbReference type="Proteomes" id="UP001596392">
    <property type="component" value="Unassembled WGS sequence"/>
</dbReference>
<accession>A0ABW2H5E2</accession>
<proteinExistence type="predicted"/>